<dbReference type="STRING" id="1555112.LIP_3158"/>
<dbReference type="OrthoDB" id="2691304at2"/>
<name>A0A0K2SPD3_LIMPI</name>
<dbReference type="Gene3D" id="3.10.129.10">
    <property type="entry name" value="Hotdog Thioesterase"/>
    <property type="match status" value="1"/>
</dbReference>
<dbReference type="SUPFAM" id="SSF54637">
    <property type="entry name" value="Thioesterase/thiol ester dehydrase-isomerase"/>
    <property type="match status" value="1"/>
</dbReference>
<organism evidence="2 3">
    <name type="scientific">Limnochorda pilosa</name>
    <dbReference type="NCBI Taxonomy" id="1555112"/>
    <lineage>
        <taxon>Bacteria</taxon>
        <taxon>Bacillati</taxon>
        <taxon>Bacillota</taxon>
        <taxon>Limnochordia</taxon>
        <taxon>Limnochordales</taxon>
        <taxon>Limnochordaceae</taxon>
        <taxon>Limnochorda</taxon>
    </lineage>
</organism>
<feature type="domain" description="MaoC-like" evidence="1">
    <location>
        <begin position="21"/>
        <end position="118"/>
    </location>
</feature>
<dbReference type="GO" id="GO:0006633">
    <property type="term" value="P:fatty acid biosynthetic process"/>
    <property type="evidence" value="ECO:0007669"/>
    <property type="project" value="TreeGrafter"/>
</dbReference>
<dbReference type="AlphaFoldDB" id="A0A0K2SPD3"/>
<dbReference type="GO" id="GO:0019171">
    <property type="term" value="F:(3R)-hydroxyacyl-[acyl-carrier-protein] dehydratase activity"/>
    <property type="evidence" value="ECO:0007669"/>
    <property type="project" value="TreeGrafter"/>
</dbReference>
<keyword evidence="3" id="KW-1185">Reference proteome</keyword>
<dbReference type="CDD" id="cd03449">
    <property type="entry name" value="R_hydratase"/>
    <property type="match status" value="1"/>
</dbReference>
<dbReference type="EMBL" id="AP014924">
    <property type="protein sequence ID" value="BAS28985.1"/>
    <property type="molecule type" value="Genomic_DNA"/>
</dbReference>
<dbReference type="Pfam" id="PF01575">
    <property type="entry name" value="MaoC_dehydratas"/>
    <property type="match status" value="1"/>
</dbReference>
<evidence type="ECO:0000313" key="3">
    <source>
        <dbReference type="Proteomes" id="UP000065807"/>
    </source>
</evidence>
<dbReference type="InterPro" id="IPR029069">
    <property type="entry name" value="HotDog_dom_sf"/>
</dbReference>
<dbReference type="KEGG" id="lpil:LIP_3158"/>
<dbReference type="RefSeq" id="WP_068140136.1">
    <property type="nucleotide sequence ID" value="NZ_AP014924.1"/>
</dbReference>
<gene>
    <name evidence="2" type="ORF">LIP_3158</name>
</gene>
<dbReference type="InterPro" id="IPR050965">
    <property type="entry name" value="UPF0336/Enoyl-CoA_hydratase"/>
</dbReference>
<reference evidence="3" key="1">
    <citation type="submission" date="2015-07" db="EMBL/GenBank/DDBJ databases">
        <title>Complete genome sequence and phylogenetic analysis of Limnochorda pilosa.</title>
        <authorList>
            <person name="Watanabe M."/>
            <person name="Kojima H."/>
            <person name="Fukui M."/>
        </authorList>
    </citation>
    <scope>NUCLEOTIDE SEQUENCE [LARGE SCALE GENOMIC DNA]</scope>
    <source>
        <strain evidence="3">HC45</strain>
    </source>
</reference>
<protein>
    <submittedName>
        <fullName evidence="2">Enoyl-CoA hydratase</fullName>
    </submittedName>
</protein>
<proteinExistence type="predicted"/>
<dbReference type="PANTHER" id="PTHR43437">
    <property type="entry name" value="HYDROXYACYL-THIOESTER DEHYDRATASE TYPE 2, MITOCHONDRIAL-RELATED"/>
    <property type="match status" value="1"/>
</dbReference>
<accession>A0A0K2SPD3</accession>
<dbReference type="InterPro" id="IPR002539">
    <property type="entry name" value="MaoC-like_dom"/>
</dbReference>
<evidence type="ECO:0000259" key="1">
    <source>
        <dbReference type="Pfam" id="PF01575"/>
    </source>
</evidence>
<sequence length="160" mass="17600">MQHIARRKSLGRHVDELQVGEKATFTQKVEERDVYLYMGLTNDLNPVYVDREYAHRTELGEPVVPGILVAAQVVAAITGRLPGPGTITAHQTLRFASPAHCGDVLTTELEVVSLDPAANRATLKSVTHNQEGKPVLLAESEVIPPPRLRSVLTHAFEDYD</sequence>
<evidence type="ECO:0000313" key="2">
    <source>
        <dbReference type="EMBL" id="BAS28985.1"/>
    </source>
</evidence>
<dbReference type="PANTHER" id="PTHR43437:SF3">
    <property type="entry name" value="HYDROXYACYL-THIOESTER DEHYDRATASE TYPE 2, MITOCHONDRIAL"/>
    <property type="match status" value="1"/>
</dbReference>
<reference evidence="3" key="2">
    <citation type="journal article" date="2016" name="Int. J. Syst. Evol. Microbiol.">
        <title>Complete genome sequence and cell structure of Limnochorda pilosa, a Gram-negative spore-former within the phylum Firmicutes.</title>
        <authorList>
            <person name="Watanabe M."/>
            <person name="Kojima H."/>
            <person name="Fukui M."/>
        </authorList>
    </citation>
    <scope>NUCLEOTIDE SEQUENCE [LARGE SCALE GENOMIC DNA]</scope>
    <source>
        <strain evidence="3">HC45</strain>
    </source>
</reference>
<dbReference type="Proteomes" id="UP000065807">
    <property type="component" value="Chromosome"/>
</dbReference>